<dbReference type="PANTHER" id="PTHR33546">
    <property type="entry name" value="LARGE, MULTIFUNCTIONAL SECRETED PROTEIN-RELATED"/>
    <property type="match status" value="1"/>
</dbReference>
<protein>
    <recommendedName>
        <fullName evidence="4">Cytochrome c domain-containing protein</fullName>
    </recommendedName>
</protein>
<evidence type="ECO:0000259" key="4">
    <source>
        <dbReference type="PROSITE" id="PS51007"/>
    </source>
</evidence>
<dbReference type="Gene3D" id="1.10.760.10">
    <property type="entry name" value="Cytochrome c-like domain"/>
    <property type="match status" value="1"/>
</dbReference>
<dbReference type="GO" id="GO:0020037">
    <property type="term" value="F:heme binding"/>
    <property type="evidence" value="ECO:0007669"/>
    <property type="project" value="InterPro"/>
</dbReference>
<dbReference type="InterPro" id="IPR009056">
    <property type="entry name" value="Cyt_c-like_dom"/>
</dbReference>
<proteinExistence type="predicted"/>
<feature type="domain" description="Cytochrome c" evidence="4">
    <location>
        <begin position="82"/>
        <end position="215"/>
    </location>
</feature>
<dbReference type="GO" id="GO:0046872">
    <property type="term" value="F:metal ion binding"/>
    <property type="evidence" value="ECO:0007669"/>
    <property type="project" value="UniProtKB-KW"/>
</dbReference>
<keyword evidence="1" id="KW-0349">Heme</keyword>
<dbReference type="GO" id="GO:0009055">
    <property type="term" value="F:electron transfer activity"/>
    <property type="evidence" value="ECO:0007669"/>
    <property type="project" value="InterPro"/>
</dbReference>
<dbReference type="EMBL" id="BARS01032302">
    <property type="protein sequence ID" value="GAG27247.1"/>
    <property type="molecule type" value="Genomic_DNA"/>
</dbReference>
<dbReference type="NCBIfam" id="TIGR02603">
    <property type="entry name" value="CxxCH_TIGR02603"/>
    <property type="match status" value="1"/>
</dbReference>
<evidence type="ECO:0000256" key="1">
    <source>
        <dbReference type="ARBA" id="ARBA00022617"/>
    </source>
</evidence>
<keyword evidence="2" id="KW-0479">Metal-binding</keyword>
<dbReference type="SUPFAM" id="SSF46626">
    <property type="entry name" value="Cytochrome c"/>
    <property type="match status" value="1"/>
</dbReference>
<dbReference type="Pfam" id="PF00034">
    <property type="entry name" value="Cytochrom_C"/>
    <property type="match status" value="1"/>
</dbReference>
<name>X0WVK6_9ZZZZ</name>
<keyword evidence="3" id="KW-0408">Iron</keyword>
<dbReference type="InterPro" id="IPR013427">
    <property type="entry name" value="Haem-bd_dom_put"/>
</dbReference>
<dbReference type="AlphaFoldDB" id="X0WVK6"/>
<evidence type="ECO:0000256" key="3">
    <source>
        <dbReference type="ARBA" id="ARBA00023004"/>
    </source>
</evidence>
<reference evidence="5" key="1">
    <citation type="journal article" date="2014" name="Front. Microbiol.">
        <title>High frequency of phylogenetically diverse reductive dehalogenase-homologous genes in deep subseafloor sedimentary metagenomes.</title>
        <authorList>
            <person name="Kawai M."/>
            <person name="Futagami T."/>
            <person name="Toyoda A."/>
            <person name="Takaki Y."/>
            <person name="Nishi S."/>
            <person name="Hori S."/>
            <person name="Arai W."/>
            <person name="Tsubouchi T."/>
            <person name="Morono Y."/>
            <person name="Uchiyama I."/>
            <person name="Ito T."/>
            <person name="Fujiyama A."/>
            <person name="Inagaki F."/>
            <person name="Takami H."/>
        </authorList>
    </citation>
    <scope>NUCLEOTIDE SEQUENCE</scope>
    <source>
        <strain evidence="5">Expedition CK06-06</strain>
    </source>
</reference>
<comment type="caution">
    <text evidence="5">The sequence shown here is derived from an EMBL/GenBank/DDBJ whole genome shotgun (WGS) entry which is preliminary data.</text>
</comment>
<gene>
    <name evidence="5" type="ORF">S01H1_50154</name>
</gene>
<organism evidence="5">
    <name type="scientific">marine sediment metagenome</name>
    <dbReference type="NCBI Taxonomy" id="412755"/>
    <lineage>
        <taxon>unclassified sequences</taxon>
        <taxon>metagenomes</taxon>
        <taxon>ecological metagenomes</taxon>
    </lineage>
</organism>
<accession>X0WVK6</accession>
<dbReference type="InterPro" id="IPR036909">
    <property type="entry name" value="Cyt_c-like_dom_sf"/>
</dbReference>
<evidence type="ECO:0000256" key="2">
    <source>
        <dbReference type="ARBA" id="ARBA00022723"/>
    </source>
</evidence>
<sequence>IVLAAGLASSQAGAEMLLDAISEGKASPLLLRELRVLMALKTTRLPDMTNRIAELTENLPPLDEMTAQQIAQRRRAYLESEPDVELGRALFQKQCEICHQMSGQGKKFGPDLDGIGVRGLDRLLEDLLDPSRNVDPAFQTTIVITERGLAHTGLALRDEGVVLLLVDSEGKELRIPHDEIDERFASALSPMPAAMQKTLTDEEFDHLLRFLLSANEPLKPLPDEPISKARE</sequence>
<dbReference type="PANTHER" id="PTHR33546:SF1">
    <property type="entry name" value="LARGE, MULTIFUNCTIONAL SECRETED PROTEIN"/>
    <property type="match status" value="1"/>
</dbReference>
<feature type="non-terminal residue" evidence="5">
    <location>
        <position position="1"/>
    </location>
</feature>
<evidence type="ECO:0000313" key="5">
    <source>
        <dbReference type="EMBL" id="GAG27247.1"/>
    </source>
</evidence>
<dbReference type="PROSITE" id="PS51007">
    <property type="entry name" value="CYTC"/>
    <property type="match status" value="1"/>
</dbReference>